<protein>
    <recommendedName>
        <fullName evidence="3">DUF4288 domain-containing protein</fullName>
    </recommendedName>
</protein>
<reference evidence="1 2" key="1">
    <citation type="journal article" date="2019" name="Int. J. Syst. Evol. Microbiol.">
        <title>The Global Catalogue of Microorganisms (GCM) 10K type strain sequencing project: providing services to taxonomists for standard genome sequencing and annotation.</title>
        <authorList>
            <consortium name="The Broad Institute Genomics Platform"/>
            <consortium name="The Broad Institute Genome Sequencing Center for Infectious Disease"/>
            <person name="Wu L."/>
            <person name="Ma J."/>
        </authorList>
    </citation>
    <scope>NUCLEOTIDE SEQUENCE [LARGE SCALE GENOMIC DNA]</scope>
    <source>
        <strain evidence="1 2">JCM 13002</strain>
    </source>
</reference>
<evidence type="ECO:0000313" key="1">
    <source>
        <dbReference type="EMBL" id="GAA1100388.1"/>
    </source>
</evidence>
<proteinExistence type="predicted"/>
<comment type="caution">
    <text evidence="1">The sequence shown here is derived from an EMBL/GenBank/DDBJ whole genome shotgun (WGS) entry which is preliminary data.</text>
</comment>
<organism evidence="1 2">
    <name type="scientific">Kitasatospora arboriphila</name>
    <dbReference type="NCBI Taxonomy" id="258052"/>
    <lineage>
        <taxon>Bacteria</taxon>
        <taxon>Bacillati</taxon>
        <taxon>Actinomycetota</taxon>
        <taxon>Actinomycetes</taxon>
        <taxon>Kitasatosporales</taxon>
        <taxon>Streptomycetaceae</taxon>
        <taxon>Kitasatospora</taxon>
    </lineage>
</organism>
<name>A0ABN1TV06_9ACTN</name>
<evidence type="ECO:0008006" key="3">
    <source>
        <dbReference type="Google" id="ProtNLM"/>
    </source>
</evidence>
<dbReference type="EMBL" id="BAAALD010000052">
    <property type="protein sequence ID" value="GAA1100388.1"/>
    <property type="molecule type" value="Genomic_DNA"/>
</dbReference>
<dbReference type="Proteomes" id="UP001499987">
    <property type="component" value="Unassembled WGS sequence"/>
</dbReference>
<gene>
    <name evidence="1" type="ORF">GCM10009663_48820</name>
</gene>
<evidence type="ECO:0000313" key="2">
    <source>
        <dbReference type="Proteomes" id="UP001499987"/>
    </source>
</evidence>
<accession>A0ABN1TV06</accession>
<keyword evidence="2" id="KW-1185">Reference proteome</keyword>
<sequence>MGPSLRIPARVTHCRVVERQLIGSSGWYGVRCVFRWTGRGTYEERITLWRAASADGAIALAEAEAAGYAEDTGVEYTGLAQCYEAVDVPGPGAEVFSLLRDSPLEPDAYLDRYFDDGGERQLPV</sequence>